<dbReference type="PANTHER" id="PTHR31421">
    <property type="entry name" value="PROTEIN BASIC PENTACYSTEINE3"/>
    <property type="match status" value="1"/>
</dbReference>
<evidence type="ECO:0000256" key="7">
    <source>
        <dbReference type="RuleBase" id="RU367160"/>
    </source>
</evidence>
<evidence type="ECO:0000256" key="5">
    <source>
        <dbReference type="ARBA" id="ARBA00023163"/>
    </source>
</evidence>
<keyword evidence="3 7" id="KW-0805">Transcription regulation</keyword>
<evidence type="ECO:0000313" key="10">
    <source>
        <dbReference type="Proteomes" id="UP001177003"/>
    </source>
</evidence>
<dbReference type="PANTHER" id="PTHR31421:SF0">
    <property type="entry name" value="PROTEIN BASIC PENTACYSTEINE1-RELATED"/>
    <property type="match status" value="1"/>
</dbReference>
<accession>A0AA35ZU28</accession>
<organism evidence="9 10">
    <name type="scientific">Lactuca saligna</name>
    <name type="common">Willowleaf lettuce</name>
    <dbReference type="NCBI Taxonomy" id="75948"/>
    <lineage>
        <taxon>Eukaryota</taxon>
        <taxon>Viridiplantae</taxon>
        <taxon>Streptophyta</taxon>
        <taxon>Embryophyta</taxon>
        <taxon>Tracheophyta</taxon>
        <taxon>Spermatophyta</taxon>
        <taxon>Magnoliopsida</taxon>
        <taxon>eudicotyledons</taxon>
        <taxon>Gunneridae</taxon>
        <taxon>Pentapetalae</taxon>
        <taxon>asterids</taxon>
        <taxon>campanulids</taxon>
        <taxon>Asterales</taxon>
        <taxon>Asteraceae</taxon>
        <taxon>Cichorioideae</taxon>
        <taxon>Cichorieae</taxon>
        <taxon>Lactucinae</taxon>
        <taxon>Lactuca</taxon>
    </lineage>
</organism>
<comment type="subcellular location">
    <subcellularLocation>
        <location evidence="1 7">Nucleus</location>
    </subcellularLocation>
</comment>
<dbReference type="AlphaFoldDB" id="A0AA35ZU28"/>
<dbReference type="InterPro" id="IPR010409">
    <property type="entry name" value="GAGA-bd_tscrpt_act"/>
</dbReference>
<dbReference type="Proteomes" id="UP001177003">
    <property type="component" value="Chromosome 8"/>
</dbReference>
<name>A0AA35ZU28_LACSI</name>
<dbReference type="GO" id="GO:0005634">
    <property type="term" value="C:nucleus"/>
    <property type="evidence" value="ECO:0007669"/>
    <property type="project" value="UniProtKB-SubCell"/>
</dbReference>
<dbReference type="GO" id="GO:0043565">
    <property type="term" value="F:sequence-specific DNA binding"/>
    <property type="evidence" value="ECO:0007669"/>
    <property type="project" value="TreeGrafter"/>
</dbReference>
<sequence length="176" mass="19163">MHMMPPAPPPDSTKEIRMNLKDLQAPSGGSDTGGGGCSVKKRGARATVSATPKQPRAKKLKKATSIPKKQGIKGQNQSRGIWIPIFVCSCTGVTQHCYKWGVGGWQSTCCTTSISMYPLPVNTKRKGARIAGRKMSQGAFKTVLEKLGSESYNFANTIDLRAHWVKDSTHKFVTIR</sequence>
<keyword evidence="4 7" id="KW-0238">DNA-binding</keyword>
<keyword evidence="5 7" id="KW-0804">Transcription</keyword>
<dbReference type="GO" id="GO:0009723">
    <property type="term" value="P:response to ethylene"/>
    <property type="evidence" value="ECO:0007669"/>
    <property type="project" value="TreeGrafter"/>
</dbReference>
<evidence type="ECO:0000256" key="6">
    <source>
        <dbReference type="ARBA" id="ARBA00023242"/>
    </source>
</evidence>
<dbReference type="GO" id="GO:0003700">
    <property type="term" value="F:DNA-binding transcription factor activity"/>
    <property type="evidence" value="ECO:0007669"/>
    <property type="project" value="UniProtKB-UniRule"/>
</dbReference>
<keyword evidence="6 7" id="KW-0539">Nucleus</keyword>
<protein>
    <recommendedName>
        <fullName evidence="7">GAGA-binding transcriptional activator</fullName>
    </recommendedName>
</protein>
<evidence type="ECO:0000256" key="8">
    <source>
        <dbReference type="SAM" id="MobiDB-lite"/>
    </source>
</evidence>
<evidence type="ECO:0000313" key="9">
    <source>
        <dbReference type="EMBL" id="CAI9297697.1"/>
    </source>
</evidence>
<proteinExistence type="inferred from homology"/>
<dbReference type="EMBL" id="OX465084">
    <property type="protein sequence ID" value="CAI9297697.1"/>
    <property type="molecule type" value="Genomic_DNA"/>
</dbReference>
<keyword evidence="10" id="KW-1185">Reference proteome</keyword>
<evidence type="ECO:0000256" key="3">
    <source>
        <dbReference type="ARBA" id="ARBA00023015"/>
    </source>
</evidence>
<evidence type="ECO:0000256" key="4">
    <source>
        <dbReference type="ARBA" id="ARBA00023125"/>
    </source>
</evidence>
<evidence type="ECO:0000256" key="1">
    <source>
        <dbReference type="ARBA" id="ARBA00004123"/>
    </source>
</evidence>
<gene>
    <name evidence="9" type="ORF">LSALG_LOCUS36492</name>
</gene>
<comment type="similarity">
    <text evidence="2 7">Belongs to the BBR/BPC family.</text>
</comment>
<evidence type="ECO:0000256" key="2">
    <source>
        <dbReference type="ARBA" id="ARBA00007911"/>
    </source>
</evidence>
<dbReference type="Pfam" id="PF06217">
    <property type="entry name" value="GAGA_bind"/>
    <property type="match status" value="1"/>
</dbReference>
<dbReference type="SMART" id="SM01226">
    <property type="entry name" value="GAGA_bind"/>
    <property type="match status" value="1"/>
</dbReference>
<feature type="compositionally biased region" description="Pro residues" evidence="8">
    <location>
        <begin position="1"/>
        <end position="11"/>
    </location>
</feature>
<comment type="function">
    <text evidence="7">Transcriptional regulator that specifically binds to GA-rich elements (GAGA-repeats) present in regulatory sequences of genes involved in developmental processes.</text>
</comment>
<feature type="region of interest" description="Disordered" evidence="8">
    <location>
        <begin position="1"/>
        <end position="72"/>
    </location>
</feature>
<reference evidence="9" key="1">
    <citation type="submission" date="2023-04" db="EMBL/GenBank/DDBJ databases">
        <authorList>
            <person name="Vijverberg K."/>
            <person name="Xiong W."/>
            <person name="Schranz E."/>
        </authorList>
    </citation>
    <scope>NUCLEOTIDE SEQUENCE</scope>
</reference>